<reference evidence="1" key="1">
    <citation type="submission" date="2020-05" db="EMBL/GenBank/DDBJ databases">
        <authorList>
            <person name="Chiriac C."/>
            <person name="Salcher M."/>
            <person name="Ghai R."/>
            <person name="Kavagutti S V."/>
        </authorList>
    </citation>
    <scope>NUCLEOTIDE SEQUENCE</scope>
</reference>
<name>A0A6J7WJX3_9CAUD</name>
<gene>
    <name evidence="1" type="ORF">UFOVP201_49</name>
</gene>
<evidence type="ECO:0000313" key="1">
    <source>
        <dbReference type="EMBL" id="CAB5218067.1"/>
    </source>
</evidence>
<organism evidence="1">
    <name type="scientific">uncultured Caudovirales phage</name>
    <dbReference type="NCBI Taxonomy" id="2100421"/>
    <lineage>
        <taxon>Viruses</taxon>
        <taxon>Duplodnaviria</taxon>
        <taxon>Heunggongvirae</taxon>
        <taxon>Uroviricota</taxon>
        <taxon>Caudoviricetes</taxon>
        <taxon>Peduoviridae</taxon>
        <taxon>Maltschvirus</taxon>
        <taxon>Maltschvirus maltsch</taxon>
    </lineage>
</organism>
<accession>A0A6J7WJX3</accession>
<protein>
    <submittedName>
        <fullName evidence="1">Uncharacterized protein</fullName>
    </submittedName>
</protein>
<proteinExistence type="predicted"/>
<dbReference type="EMBL" id="LR798249">
    <property type="protein sequence ID" value="CAB5218067.1"/>
    <property type="molecule type" value="Genomic_DNA"/>
</dbReference>
<sequence>MKADDYINAAFQQLITHNENMALKAQLEAANSQIAELHRSNRSVIEAANLLVSEINNAGLLTDAVTKWKTTTQNVRI</sequence>